<feature type="domain" description="N-acetyltransferase" evidence="3">
    <location>
        <begin position="29"/>
        <end position="192"/>
    </location>
</feature>
<name>A0A0R1UZS5_9LACO</name>
<keyword evidence="2" id="KW-0012">Acyltransferase</keyword>
<dbReference type="OrthoDB" id="2295393at2"/>
<dbReference type="InterPro" id="IPR016181">
    <property type="entry name" value="Acyl_CoA_acyltransferase"/>
</dbReference>
<evidence type="ECO:0000256" key="2">
    <source>
        <dbReference type="ARBA" id="ARBA00023315"/>
    </source>
</evidence>
<dbReference type="PATRIC" id="fig|1423753.3.peg.1902"/>
<accession>A0A0R1UZS5</accession>
<dbReference type="PROSITE" id="PS51186">
    <property type="entry name" value="GNAT"/>
    <property type="match status" value="1"/>
</dbReference>
<comment type="caution">
    <text evidence="4">The sequence shown here is derived from an EMBL/GenBank/DDBJ whole genome shotgun (WGS) entry which is preliminary data.</text>
</comment>
<dbReference type="Pfam" id="PF00583">
    <property type="entry name" value="Acetyltransf_1"/>
    <property type="match status" value="1"/>
</dbReference>
<evidence type="ECO:0000313" key="5">
    <source>
        <dbReference type="Proteomes" id="UP000051580"/>
    </source>
</evidence>
<dbReference type="EMBL" id="AZFS01000023">
    <property type="protein sequence ID" value="KRL96890.1"/>
    <property type="molecule type" value="Genomic_DNA"/>
</dbReference>
<dbReference type="GO" id="GO:0016747">
    <property type="term" value="F:acyltransferase activity, transferring groups other than amino-acyl groups"/>
    <property type="evidence" value="ECO:0007669"/>
    <property type="project" value="InterPro"/>
</dbReference>
<dbReference type="PANTHER" id="PTHR43420">
    <property type="entry name" value="ACETYLTRANSFERASE"/>
    <property type="match status" value="1"/>
</dbReference>
<reference evidence="4 5" key="1">
    <citation type="journal article" date="2015" name="Genome Announc.">
        <title>Expanding the biotechnology potential of lactobacilli through comparative genomics of 213 strains and associated genera.</title>
        <authorList>
            <person name="Sun Z."/>
            <person name="Harris H.M."/>
            <person name="McCann A."/>
            <person name="Guo C."/>
            <person name="Argimon S."/>
            <person name="Zhang W."/>
            <person name="Yang X."/>
            <person name="Jeffery I.B."/>
            <person name="Cooney J.C."/>
            <person name="Kagawa T.F."/>
            <person name="Liu W."/>
            <person name="Song Y."/>
            <person name="Salvetti E."/>
            <person name="Wrobel A."/>
            <person name="Rasinkangas P."/>
            <person name="Parkhill J."/>
            <person name="Rea M.C."/>
            <person name="O'Sullivan O."/>
            <person name="Ritari J."/>
            <person name="Douillard F.P."/>
            <person name="Paul Ross R."/>
            <person name="Yang R."/>
            <person name="Briner A.E."/>
            <person name="Felis G.E."/>
            <person name="de Vos W.M."/>
            <person name="Barrangou R."/>
            <person name="Klaenhammer T.R."/>
            <person name="Caufield P.W."/>
            <person name="Cui Y."/>
            <person name="Zhang H."/>
            <person name="O'Toole P.W."/>
        </authorList>
    </citation>
    <scope>NUCLEOTIDE SEQUENCE [LARGE SCALE GENOMIC DNA]</scope>
    <source>
        <strain evidence="4 5">DSM 16381</strain>
    </source>
</reference>
<dbReference type="Proteomes" id="UP000051580">
    <property type="component" value="Unassembled WGS sequence"/>
</dbReference>
<dbReference type="AlphaFoldDB" id="A0A0R1UZS5"/>
<evidence type="ECO:0000313" key="4">
    <source>
        <dbReference type="EMBL" id="KRL96890.1"/>
    </source>
</evidence>
<dbReference type="RefSeq" id="WP_057732062.1">
    <property type="nucleotide sequence ID" value="NZ_AZFS01000023.1"/>
</dbReference>
<gene>
    <name evidence="4" type="ORF">FD28_GL001819</name>
</gene>
<keyword evidence="5" id="KW-1185">Reference proteome</keyword>
<dbReference type="Gene3D" id="3.40.630.30">
    <property type="match status" value="1"/>
</dbReference>
<protein>
    <recommendedName>
        <fullName evidence="3">N-acetyltransferase domain-containing protein</fullName>
    </recommendedName>
</protein>
<dbReference type="STRING" id="1423753.FD28_GL001819"/>
<dbReference type="InterPro" id="IPR000182">
    <property type="entry name" value="GNAT_dom"/>
</dbReference>
<dbReference type="InterPro" id="IPR050680">
    <property type="entry name" value="YpeA/RimI_acetyltransf"/>
</dbReference>
<dbReference type="PANTHER" id="PTHR43420:SF44">
    <property type="entry name" value="ACETYLTRANSFERASE YPEA"/>
    <property type="match status" value="1"/>
</dbReference>
<organism evidence="4 5">
    <name type="scientific">Levilactobacillus hammesii DSM 16381</name>
    <dbReference type="NCBI Taxonomy" id="1423753"/>
    <lineage>
        <taxon>Bacteria</taxon>
        <taxon>Bacillati</taxon>
        <taxon>Bacillota</taxon>
        <taxon>Bacilli</taxon>
        <taxon>Lactobacillales</taxon>
        <taxon>Lactobacillaceae</taxon>
        <taxon>Levilactobacillus</taxon>
    </lineage>
</organism>
<proteinExistence type="predicted"/>
<evidence type="ECO:0000256" key="1">
    <source>
        <dbReference type="ARBA" id="ARBA00022679"/>
    </source>
</evidence>
<dbReference type="CDD" id="cd04301">
    <property type="entry name" value="NAT_SF"/>
    <property type="match status" value="1"/>
</dbReference>
<evidence type="ECO:0000259" key="3">
    <source>
        <dbReference type="PROSITE" id="PS51186"/>
    </source>
</evidence>
<keyword evidence="1" id="KW-0808">Transferase</keyword>
<dbReference type="SUPFAM" id="SSF55729">
    <property type="entry name" value="Acyl-CoA N-acyltransferases (Nat)"/>
    <property type="match status" value="1"/>
</dbReference>
<sequence>MTIMWASRVHRLDAVALGQLFQQGFHGKFMKFGFTATTAQAGSRLIGEYLQQFCRQNLVVSIQGGHLNGCLLLNDGKKALGYHTFLHRLGQTLPWRDRLRLLLFLGLLDQPVPADSIYIDFVAVAPAQRGHGIGTALLRFCQRRCTRLSLSVVTANRTAYQLYQKLGFCEARTQQSQLTQWWFGFTEWSEMQWSVAPQFKTPTIQV</sequence>